<feature type="transmembrane region" description="Helical" evidence="7">
    <location>
        <begin position="414"/>
        <end position="433"/>
    </location>
</feature>
<dbReference type="HOGENOM" id="CLU_010964_3_0_9"/>
<feature type="transmembrane region" description="Helical" evidence="7">
    <location>
        <begin position="742"/>
        <end position="762"/>
    </location>
</feature>
<evidence type="ECO:0000256" key="3">
    <source>
        <dbReference type="ARBA" id="ARBA00022692"/>
    </source>
</evidence>
<keyword evidence="3 7" id="KW-0812">Transmembrane</keyword>
<evidence type="ECO:0000313" key="10">
    <source>
        <dbReference type="EMBL" id="AFS79572.1"/>
    </source>
</evidence>
<dbReference type="RefSeq" id="WP_014968706.1">
    <property type="nucleotide sequence ID" value="NC_018664.1"/>
</dbReference>
<accession>K0B313</accession>
<keyword evidence="11" id="KW-1185">Reference proteome</keyword>
<keyword evidence="5 7" id="KW-0472">Membrane</keyword>
<reference evidence="10 11" key="1">
    <citation type="journal article" date="2012" name="PLoS ONE">
        <title>The purine-utilizing bacterium Clostridium acidurici 9a: a genome-guided metabolic reconsideration.</title>
        <authorList>
            <person name="Hartwich K."/>
            <person name="Poehlein A."/>
            <person name="Daniel R."/>
        </authorList>
    </citation>
    <scope>NUCLEOTIDE SEQUENCE [LARGE SCALE GENOMIC DNA]</scope>
    <source>
        <strain evidence="11">ATCC 7906 / DSM 604 / BCRC 14475 / CIP 104303 / KCTC 5404 / NCIMB 10678 / 9a</strain>
    </source>
</reference>
<evidence type="ECO:0000256" key="2">
    <source>
        <dbReference type="ARBA" id="ARBA00022475"/>
    </source>
</evidence>
<dbReference type="PANTHER" id="PTHR30572">
    <property type="entry name" value="MEMBRANE COMPONENT OF TRANSPORTER-RELATED"/>
    <property type="match status" value="1"/>
</dbReference>
<dbReference type="PANTHER" id="PTHR30572:SF4">
    <property type="entry name" value="ABC TRANSPORTER PERMEASE YTRF"/>
    <property type="match status" value="1"/>
</dbReference>
<dbReference type="GO" id="GO:0005886">
    <property type="term" value="C:plasma membrane"/>
    <property type="evidence" value="ECO:0007669"/>
    <property type="project" value="UniProtKB-SubCell"/>
</dbReference>
<evidence type="ECO:0000259" key="9">
    <source>
        <dbReference type="Pfam" id="PF12704"/>
    </source>
</evidence>
<dbReference type="EMBL" id="CP003326">
    <property type="protein sequence ID" value="AFS79572.1"/>
    <property type="molecule type" value="Genomic_DNA"/>
</dbReference>
<evidence type="ECO:0000256" key="1">
    <source>
        <dbReference type="ARBA" id="ARBA00004651"/>
    </source>
</evidence>
<feature type="domain" description="MacB-like periplasmic core" evidence="9">
    <location>
        <begin position="19"/>
        <end position="171"/>
    </location>
</feature>
<evidence type="ECO:0000313" key="11">
    <source>
        <dbReference type="Proteomes" id="UP000006094"/>
    </source>
</evidence>
<dbReference type="Pfam" id="PF02687">
    <property type="entry name" value="FtsX"/>
    <property type="match status" value="2"/>
</dbReference>
<feature type="transmembrane region" description="Helical" evidence="7">
    <location>
        <begin position="20"/>
        <end position="39"/>
    </location>
</feature>
<evidence type="ECO:0000256" key="7">
    <source>
        <dbReference type="SAM" id="Phobius"/>
    </source>
</evidence>
<feature type="transmembrane region" description="Helical" evidence="7">
    <location>
        <begin position="333"/>
        <end position="359"/>
    </location>
</feature>
<organism evidence="10 11">
    <name type="scientific">Gottschalkia acidurici (strain ATCC 7906 / DSM 604 / BCRC 14475 / CIP 104303 / KCTC 5404 / NCIMB 10678 / 9a)</name>
    <name type="common">Clostridium acidurici</name>
    <dbReference type="NCBI Taxonomy" id="1128398"/>
    <lineage>
        <taxon>Bacteria</taxon>
        <taxon>Bacillati</taxon>
        <taxon>Bacillota</taxon>
        <taxon>Tissierellia</taxon>
        <taxon>Tissierellales</taxon>
        <taxon>Gottschalkiaceae</taxon>
        <taxon>Gottschalkia</taxon>
    </lineage>
</organism>
<dbReference type="Proteomes" id="UP000006094">
    <property type="component" value="Chromosome"/>
</dbReference>
<dbReference type="STRING" id="1128398.Curi_c25770"/>
<feature type="transmembrane region" description="Helical" evidence="7">
    <location>
        <begin position="834"/>
        <end position="850"/>
    </location>
</feature>
<dbReference type="InterPro" id="IPR025857">
    <property type="entry name" value="MacB_PCD"/>
</dbReference>
<feature type="transmembrane region" description="Helical" evidence="7">
    <location>
        <begin position="250"/>
        <end position="269"/>
    </location>
</feature>
<evidence type="ECO:0000256" key="4">
    <source>
        <dbReference type="ARBA" id="ARBA00022989"/>
    </source>
</evidence>
<dbReference type="Pfam" id="PF12704">
    <property type="entry name" value="MacB_PCD"/>
    <property type="match status" value="1"/>
</dbReference>
<dbReference type="AlphaFoldDB" id="K0B313"/>
<dbReference type="InterPro" id="IPR050250">
    <property type="entry name" value="Macrolide_Exporter_MacB"/>
</dbReference>
<evidence type="ECO:0000256" key="6">
    <source>
        <dbReference type="ARBA" id="ARBA00038076"/>
    </source>
</evidence>
<sequence>MSVYIKLALRYITSYKKRSIAMILAIALSSFLIVTVGSLSESARKSNAEYFKKTIGVQHVRYNNLNLEQVKKINDNKNVKTVGNSSYYNEGIFQNRISINLLSSDESMLYMDNTELLDGKYPIGVNEIALEKWVLKRLKLPEKLGQVIKISIKDREEEYRLVGIVEDREKSKAGKELEGYVAFIEENLPNKNYIYSFVEFEEDLNIRDEINKLAKEIGIKDKKDMKLNTMLLDSIGQLYSIDWDLVKTSLILMVTGGMVIYSLYSISVLKRIQEYGVMRAIGSTSKDIIYIMLIEILIIYTIGITIGVILSFISVNLFKGSTTQLFTEGNTNLNIIVISTFSIGLSSITSFIAISVAGIRGTLLALRVSPVEAITKSTQDNKLKVKHKEGFIEKVLGIPKKISYKNIMRNKKSFILTISAMSIGCVLFTYQSFEYELWTRDFNYRKTMDKSMSYDFILHLNPSVPIKNGYSKDQIEELKKLEGVKQVYAKQVLYSKFKINKDYVNNPYGLNYIEHLDHRARNLTDIEYRYIFKGDSEDEIIINNNVLGLSDSDLEDLKKRLKGNLNINNMKKEPLAILVMPRAYIDENGNYTREELGDVFNLKLGDKIKISIPKGGYEKSLDNWAMAGQYEKYKQYYTDKEFEIAGIISSDNISYKDLEHSHLSGSPTIIISEDMFKTFSGIDRYRVVSIDIEDDANYEYLNKKIQDMSELFYDTWMSDYTGLGEEAKKAEVQYNILKNSTIIVLIIISGLSIFNNINYNLVSRIREHGIMKAIGLTNNQFRRMIRFEGVTYGGISAIFSCTLSIIIQFGVYIYYAYYKDWLTLGEFFIDPKPYLIVILVNLLIGYIATIKPMRQVNKIEITEAIRIVE</sequence>
<gene>
    <name evidence="10" type="ordered locus">Curi_c25770</name>
</gene>
<dbReference type="InterPro" id="IPR003838">
    <property type="entry name" value="ABC3_permease_C"/>
</dbReference>
<dbReference type="eggNOG" id="COG0577">
    <property type="taxonomic scope" value="Bacteria"/>
</dbReference>
<keyword evidence="2" id="KW-1003">Cell membrane</keyword>
<comment type="similarity">
    <text evidence="6">Belongs to the ABC-4 integral membrane protein family.</text>
</comment>
<name>K0B313_GOTA9</name>
<protein>
    <submittedName>
        <fullName evidence="10">ABC transporter permease protein</fullName>
    </submittedName>
</protein>
<dbReference type="KEGG" id="cad:Curi_c25770"/>
<feature type="domain" description="ABC3 transporter permease C-terminal" evidence="8">
    <location>
        <begin position="249"/>
        <end position="367"/>
    </location>
</feature>
<dbReference type="OrthoDB" id="1694171at2"/>
<feature type="transmembrane region" description="Helical" evidence="7">
    <location>
        <begin position="289"/>
        <end position="313"/>
    </location>
</feature>
<evidence type="ECO:0000259" key="8">
    <source>
        <dbReference type="Pfam" id="PF02687"/>
    </source>
</evidence>
<comment type="subcellular location">
    <subcellularLocation>
        <location evidence="1">Cell membrane</location>
        <topology evidence="1">Multi-pass membrane protein</topology>
    </subcellularLocation>
</comment>
<dbReference type="GO" id="GO:0022857">
    <property type="term" value="F:transmembrane transporter activity"/>
    <property type="evidence" value="ECO:0007669"/>
    <property type="project" value="TreeGrafter"/>
</dbReference>
<feature type="domain" description="ABC3 transporter permease C-terminal" evidence="8">
    <location>
        <begin position="741"/>
        <end position="860"/>
    </location>
</feature>
<feature type="transmembrane region" description="Helical" evidence="7">
    <location>
        <begin position="790"/>
        <end position="814"/>
    </location>
</feature>
<proteinExistence type="inferred from homology"/>
<keyword evidence="4 7" id="KW-1133">Transmembrane helix</keyword>
<evidence type="ECO:0000256" key="5">
    <source>
        <dbReference type="ARBA" id="ARBA00023136"/>
    </source>
</evidence>